<reference evidence="1" key="1">
    <citation type="submission" date="2022-08" db="EMBL/GenBank/DDBJ databases">
        <title>Genome sequencing of akame (Lates japonicus).</title>
        <authorList>
            <person name="Hashiguchi Y."/>
            <person name="Takahashi H."/>
        </authorList>
    </citation>
    <scope>NUCLEOTIDE SEQUENCE</scope>
    <source>
        <strain evidence="1">Kochi</strain>
    </source>
</reference>
<comment type="caution">
    <text evidence="1">The sequence shown here is derived from an EMBL/GenBank/DDBJ whole genome shotgun (WGS) entry which is preliminary data.</text>
</comment>
<accession>A0AAD3RLQ1</accession>
<name>A0AAD3RLQ1_LATJO</name>
<dbReference type="EMBL" id="BRZM01002683">
    <property type="protein sequence ID" value="GLD75074.1"/>
    <property type="molecule type" value="Genomic_DNA"/>
</dbReference>
<sequence length="249" mass="28098">MKVLSCFELVNLEERGCMELRFGGSLVLEDLRNEGYAMLSRNCQALLNVESIPLTSSSGSLVEEKQLTCATWSNIRGSVLRPPHLSLWQGLSQTQLPYVEEEILGRRVELFWSITEGCGSQPTCTPAPGVHRTSQVYELSDGQLVRPAAGCWHSGVSCKKKHSDFFYKFTSPYYTRAQSIQEVEIEGIEQEDYQTSQCFYLLYVRHLRTWQYNIRVGGEYASPGTKCAAEYLIQEKHTIASHIAINGVL</sequence>
<evidence type="ECO:0000313" key="2">
    <source>
        <dbReference type="Proteomes" id="UP001279410"/>
    </source>
</evidence>
<protein>
    <submittedName>
        <fullName evidence="1">Prolyl endopeptidase-like protein</fullName>
    </submittedName>
</protein>
<dbReference type="AlphaFoldDB" id="A0AAD3RLQ1"/>
<proteinExistence type="predicted"/>
<dbReference type="Proteomes" id="UP001279410">
    <property type="component" value="Unassembled WGS sequence"/>
</dbReference>
<gene>
    <name evidence="1" type="ORF">AKAME5_002640700</name>
</gene>
<evidence type="ECO:0000313" key="1">
    <source>
        <dbReference type="EMBL" id="GLD75074.1"/>
    </source>
</evidence>
<organism evidence="1 2">
    <name type="scientific">Lates japonicus</name>
    <name type="common">Japanese lates</name>
    <dbReference type="NCBI Taxonomy" id="270547"/>
    <lineage>
        <taxon>Eukaryota</taxon>
        <taxon>Metazoa</taxon>
        <taxon>Chordata</taxon>
        <taxon>Craniata</taxon>
        <taxon>Vertebrata</taxon>
        <taxon>Euteleostomi</taxon>
        <taxon>Actinopterygii</taxon>
        <taxon>Neopterygii</taxon>
        <taxon>Teleostei</taxon>
        <taxon>Neoteleostei</taxon>
        <taxon>Acanthomorphata</taxon>
        <taxon>Carangaria</taxon>
        <taxon>Carangaria incertae sedis</taxon>
        <taxon>Centropomidae</taxon>
        <taxon>Lates</taxon>
    </lineage>
</organism>
<keyword evidence="2" id="KW-1185">Reference proteome</keyword>